<protein>
    <submittedName>
        <fullName evidence="3">NIPSNAP family protein</fullName>
    </submittedName>
</protein>
<dbReference type="InterPro" id="IPR051557">
    <property type="entry name" value="NipSnap_domain"/>
</dbReference>
<comment type="similarity">
    <text evidence="1">Belongs to the NipSnap family.</text>
</comment>
<reference evidence="3 4" key="1">
    <citation type="submission" date="2024-02" db="EMBL/GenBank/DDBJ databases">
        <title>Expansion and revision of Xanthobacter and proposal of Roseixanthobacter gen. nov.</title>
        <authorList>
            <person name="Soltysiak M.P.M."/>
            <person name="Jalihal A."/>
            <person name="Ory A."/>
            <person name="Chrisophersen C."/>
            <person name="Lee A.D."/>
            <person name="Boulton J."/>
            <person name="Springer M."/>
        </authorList>
    </citation>
    <scope>NUCLEOTIDE SEQUENCE [LARGE SCALE GENOMIC DNA]</scope>
    <source>
        <strain evidence="3 4">23A</strain>
    </source>
</reference>
<evidence type="ECO:0000256" key="1">
    <source>
        <dbReference type="ARBA" id="ARBA00005291"/>
    </source>
</evidence>
<evidence type="ECO:0000313" key="3">
    <source>
        <dbReference type="EMBL" id="MFG1372752.1"/>
    </source>
</evidence>
<dbReference type="PANTHER" id="PTHR21017">
    <property type="entry name" value="NIPSNAP-RELATED"/>
    <property type="match status" value="1"/>
</dbReference>
<keyword evidence="4" id="KW-1185">Reference proteome</keyword>
<dbReference type="Pfam" id="PF07978">
    <property type="entry name" value="NIPSNAP"/>
    <property type="match status" value="2"/>
</dbReference>
<evidence type="ECO:0000259" key="2">
    <source>
        <dbReference type="Pfam" id="PF07978"/>
    </source>
</evidence>
<dbReference type="InterPro" id="IPR012577">
    <property type="entry name" value="NIPSNAP"/>
</dbReference>
<proteinExistence type="inferred from homology"/>
<dbReference type="SUPFAM" id="SSF54909">
    <property type="entry name" value="Dimeric alpha+beta barrel"/>
    <property type="match status" value="2"/>
</dbReference>
<feature type="domain" description="NIPSNAP" evidence="2">
    <location>
        <begin position="106"/>
        <end position="201"/>
    </location>
</feature>
<dbReference type="Proteomes" id="UP001604002">
    <property type="component" value="Unassembled WGS sequence"/>
</dbReference>
<accession>A0ABW6ZYC6</accession>
<name>A0ABW6ZYC6_9HYPH</name>
<comment type="caution">
    <text evidence="3">The sequence shown here is derived from an EMBL/GenBank/DDBJ whole genome shotgun (WGS) entry which is preliminary data.</text>
</comment>
<gene>
    <name evidence="3" type="ORF">V5F32_11300</name>
</gene>
<sequence>MRYELLSLTIRFGTVPAVTAGIEAHAKTPGAGTLLGCFVSEIGELNRVIVFRSFVDDAEMQADRTRIHGATDPFGAGDAIVEMEFTGYAPYSFSQPVVPGKYGPVYEIRTYRVKHGCLPAVERVWGPAIPGRVALSPLTVAMYALEGTPRITHIWPYTSLDDRAEKRARSVAEGVWPPPGGPALLTGDMRSVIALPTAISPLA</sequence>
<dbReference type="RefSeq" id="WP_393992613.1">
    <property type="nucleotide sequence ID" value="NZ_JBAFVH010000006.1"/>
</dbReference>
<dbReference type="InterPro" id="IPR011008">
    <property type="entry name" value="Dimeric_a/b-barrel"/>
</dbReference>
<dbReference type="Gene3D" id="3.30.70.100">
    <property type="match status" value="2"/>
</dbReference>
<feature type="domain" description="NIPSNAP" evidence="2">
    <location>
        <begin position="3"/>
        <end position="95"/>
    </location>
</feature>
<organism evidence="3 4">
    <name type="scientific">Xanthobacter oligotrophicus</name>
    <dbReference type="NCBI Taxonomy" id="2607286"/>
    <lineage>
        <taxon>Bacteria</taxon>
        <taxon>Pseudomonadati</taxon>
        <taxon>Pseudomonadota</taxon>
        <taxon>Alphaproteobacteria</taxon>
        <taxon>Hyphomicrobiales</taxon>
        <taxon>Xanthobacteraceae</taxon>
        <taxon>Xanthobacter</taxon>
    </lineage>
</organism>
<dbReference type="PANTHER" id="PTHR21017:SF17">
    <property type="entry name" value="PROTEIN NIPSNAP"/>
    <property type="match status" value="1"/>
</dbReference>
<dbReference type="EMBL" id="JBAFVH010000006">
    <property type="protein sequence ID" value="MFG1372752.1"/>
    <property type="molecule type" value="Genomic_DNA"/>
</dbReference>
<evidence type="ECO:0000313" key="4">
    <source>
        <dbReference type="Proteomes" id="UP001604002"/>
    </source>
</evidence>